<evidence type="ECO:0000313" key="4">
    <source>
        <dbReference type="EMBL" id="RDS59290.1"/>
    </source>
</evidence>
<organism evidence="4 5">
    <name type="scientific">Weissella thailandensis</name>
    <dbReference type="NCBI Taxonomy" id="89061"/>
    <lineage>
        <taxon>Bacteria</taxon>
        <taxon>Bacillati</taxon>
        <taxon>Bacillota</taxon>
        <taxon>Bacilli</taxon>
        <taxon>Lactobacillales</taxon>
        <taxon>Lactobacillaceae</taxon>
        <taxon>Weissella</taxon>
    </lineage>
</organism>
<reference evidence="4 5" key="1">
    <citation type="submission" date="2018-07" db="EMBL/GenBank/DDBJ databases">
        <title>Genome-based reclassification of Weissella jogaejeotgali as Weissella thailandensis.</title>
        <authorList>
            <person name="Chun J."/>
            <person name="Kim B.-Y."/>
            <person name="Kwak M.-J."/>
        </authorList>
    </citation>
    <scope>NUCLEOTIDE SEQUENCE [LARGE SCALE GENOMIC DNA]</scope>
    <source>
        <strain evidence="4 5">KCTC 3751</strain>
    </source>
</reference>
<keyword evidence="3" id="KW-1133">Transmembrane helix</keyword>
<dbReference type="Proteomes" id="UP000254492">
    <property type="component" value="Unassembled WGS sequence"/>
</dbReference>
<dbReference type="InterPro" id="IPR012902">
    <property type="entry name" value="N_methyl_site"/>
</dbReference>
<keyword evidence="2" id="KW-0178">Competence</keyword>
<evidence type="ECO:0000313" key="5">
    <source>
        <dbReference type="Proteomes" id="UP000254492"/>
    </source>
</evidence>
<gene>
    <name evidence="4" type="ORF">DWV05_06145</name>
</gene>
<keyword evidence="5" id="KW-1185">Reference proteome</keyword>
<comment type="caution">
    <text evidence="4">The sequence shown here is derived from an EMBL/GenBank/DDBJ whole genome shotgun (WGS) entry which is preliminary data.</text>
</comment>
<name>A0ABX9I582_9LACO</name>
<evidence type="ECO:0000256" key="2">
    <source>
        <dbReference type="ARBA" id="ARBA00023287"/>
    </source>
</evidence>
<sequence length="145" mass="17148">MVNRNRFTLIECMVALMILSGLLFTFAITTQGLKLVNQQHNYEIQKVQVTRLIDRLENDAWNYQIIKATEHVLTIKNLKTDKTYRLGLWGHCLCLYRQDGKFLSYMLQVKKVNFKQLRPHLYNMTLQFTNGAIFKEEIYINGQKT</sequence>
<proteinExistence type="predicted"/>
<comment type="subcellular location">
    <subcellularLocation>
        <location evidence="1">Cell surface</location>
    </subcellularLocation>
</comment>
<keyword evidence="3" id="KW-0812">Transmembrane</keyword>
<evidence type="ECO:0000256" key="1">
    <source>
        <dbReference type="ARBA" id="ARBA00004241"/>
    </source>
</evidence>
<dbReference type="NCBIfam" id="TIGR02532">
    <property type="entry name" value="IV_pilin_GFxxxE"/>
    <property type="match status" value="1"/>
</dbReference>
<keyword evidence="3" id="KW-0472">Membrane</keyword>
<dbReference type="EMBL" id="QRAY01000010">
    <property type="protein sequence ID" value="RDS59290.1"/>
    <property type="molecule type" value="Genomic_DNA"/>
</dbReference>
<evidence type="ECO:0000256" key="3">
    <source>
        <dbReference type="SAM" id="Phobius"/>
    </source>
</evidence>
<feature type="transmembrane region" description="Helical" evidence="3">
    <location>
        <begin position="7"/>
        <end position="28"/>
    </location>
</feature>
<protein>
    <submittedName>
        <fullName evidence="4">Prepilin-type N-terminal cleavage/methylation domain-containing protein</fullName>
    </submittedName>
</protein>
<accession>A0ABX9I582</accession>